<feature type="transmembrane region" description="Helical" evidence="1">
    <location>
        <begin position="90"/>
        <end position="108"/>
    </location>
</feature>
<dbReference type="EMBL" id="CP015106">
    <property type="protein sequence ID" value="ASJ15220.1"/>
    <property type="molecule type" value="Genomic_DNA"/>
</dbReference>
<keyword evidence="3" id="KW-1185">Reference proteome</keyword>
<dbReference type="AlphaFoldDB" id="A0A2Z2N4A7"/>
<keyword evidence="1" id="KW-0472">Membrane</keyword>
<name>A0A2Z2N4A7_9EURY</name>
<organism evidence="2 3">
    <name type="scientific">Thermococcus radiotolerans</name>
    <dbReference type="NCBI Taxonomy" id="187880"/>
    <lineage>
        <taxon>Archaea</taxon>
        <taxon>Methanobacteriati</taxon>
        <taxon>Methanobacteriota</taxon>
        <taxon>Thermococci</taxon>
        <taxon>Thermococcales</taxon>
        <taxon>Thermococcaceae</taxon>
        <taxon>Thermococcus</taxon>
    </lineage>
</organism>
<gene>
    <name evidence="2" type="ORF">A3L10_08800</name>
</gene>
<protein>
    <submittedName>
        <fullName evidence="2">Uncharacterized protein</fullName>
    </submittedName>
</protein>
<feature type="transmembrane region" description="Helical" evidence="1">
    <location>
        <begin position="49"/>
        <end position="69"/>
    </location>
</feature>
<feature type="transmembrane region" description="Helical" evidence="1">
    <location>
        <begin position="21"/>
        <end position="43"/>
    </location>
</feature>
<evidence type="ECO:0000313" key="2">
    <source>
        <dbReference type="EMBL" id="ASJ15220.1"/>
    </source>
</evidence>
<feature type="transmembrane region" description="Helical" evidence="1">
    <location>
        <begin position="145"/>
        <end position="162"/>
    </location>
</feature>
<dbReference type="GeneID" id="33328943"/>
<feature type="transmembrane region" description="Helical" evidence="1">
    <location>
        <begin position="168"/>
        <end position="185"/>
    </location>
</feature>
<dbReference type="RefSeq" id="WP_088867261.1">
    <property type="nucleotide sequence ID" value="NZ_CP015106.1"/>
</dbReference>
<sequence>MEEVKELREVLERVEGKLIAAGKMYGAMNFGVWLAIMSLYYVMMGVLNLPWQFNLIYWPVAFIVAMKFTGNVWKRYVRLAGISGSSWKEGAVIMGIWITGVLLGWIVVPLALNKPVDTEIGVALLTFISFSVGGMFALTREREMIPAFGIPALLIPLAYSTVSNATVLAAFGISLGFSLTTLWYLHSAFMAIER</sequence>
<proteinExistence type="predicted"/>
<keyword evidence="1" id="KW-1133">Transmembrane helix</keyword>
<evidence type="ECO:0000256" key="1">
    <source>
        <dbReference type="SAM" id="Phobius"/>
    </source>
</evidence>
<reference evidence="2 3" key="1">
    <citation type="submission" date="2016-04" db="EMBL/GenBank/DDBJ databases">
        <title>Complete genome sequence of Thermococcus radiotolerans type strain EJ2.</title>
        <authorList>
            <person name="Oger P.M."/>
        </authorList>
    </citation>
    <scope>NUCLEOTIDE SEQUENCE [LARGE SCALE GENOMIC DNA]</scope>
    <source>
        <strain evidence="2 3">EJ2</strain>
    </source>
</reference>
<dbReference type="OrthoDB" id="86220at2157"/>
<evidence type="ECO:0000313" key="3">
    <source>
        <dbReference type="Proteomes" id="UP000250085"/>
    </source>
</evidence>
<feature type="transmembrane region" description="Helical" evidence="1">
    <location>
        <begin position="120"/>
        <end position="138"/>
    </location>
</feature>
<dbReference type="Proteomes" id="UP000250085">
    <property type="component" value="Chromosome"/>
</dbReference>
<dbReference type="KEGG" id="trl:A3L10_08800"/>
<accession>A0A2Z2N4A7</accession>
<keyword evidence="1" id="KW-0812">Transmembrane</keyword>